<name>A0AAU9PYD4_9ASTR</name>
<organism evidence="2 3">
    <name type="scientific">Lactuca virosa</name>
    <dbReference type="NCBI Taxonomy" id="75947"/>
    <lineage>
        <taxon>Eukaryota</taxon>
        <taxon>Viridiplantae</taxon>
        <taxon>Streptophyta</taxon>
        <taxon>Embryophyta</taxon>
        <taxon>Tracheophyta</taxon>
        <taxon>Spermatophyta</taxon>
        <taxon>Magnoliopsida</taxon>
        <taxon>eudicotyledons</taxon>
        <taxon>Gunneridae</taxon>
        <taxon>Pentapetalae</taxon>
        <taxon>asterids</taxon>
        <taxon>campanulids</taxon>
        <taxon>Asterales</taxon>
        <taxon>Asteraceae</taxon>
        <taxon>Cichorioideae</taxon>
        <taxon>Cichorieae</taxon>
        <taxon>Lactucinae</taxon>
        <taxon>Lactuca</taxon>
    </lineage>
</organism>
<evidence type="ECO:0000313" key="2">
    <source>
        <dbReference type="EMBL" id="CAH1454485.1"/>
    </source>
</evidence>
<dbReference type="Proteomes" id="UP001157418">
    <property type="component" value="Unassembled WGS sequence"/>
</dbReference>
<accession>A0AAU9PYD4</accession>
<sequence length="111" mass="12986">MSKTKQSRGISRDGWPRRQPVHHILELEHQIESRKQKSRCVRRNGRRRGITIFIFWQQEYADSQDCTYFHAVLQALSQSKIQTVNISLQIKGTQKKGKGHTVKSVTCRHES</sequence>
<protein>
    <submittedName>
        <fullName evidence="2">Uncharacterized protein</fullName>
    </submittedName>
</protein>
<keyword evidence="3" id="KW-1185">Reference proteome</keyword>
<proteinExistence type="predicted"/>
<evidence type="ECO:0000256" key="1">
    <source>
        <dbReference type="SAM" id="MobiDB-lite"/>
    </source>
</evidence>
<reference evidence="2 3" key="1">
    <citation type="submission" date="2022-01" db="EMBL/GenBank/DDBJ databases">
        <authorList>
            <person name="Xiong W."/>
            <person name="Schranz E."/>
        </authorList>
    </citation>
    <scope>NUCLEOTIDE SEQUENCE [LARGE SCALE GENOMIC DNA]</scope>
</reference>
<dbReference type="EMBL" id="CAKMRJ010005745">
    <property type="protein sequence ID" value="CAH1454485.1"/>
    <property type="molecule type" value="Genomic_DNA"/>
</dbReference>
<feature type="region of interest" description="Disordered" evidence="1">
    <location>
        <begin position="92"/>
        <end position="111"/>
    </location>
</feature>
<evidence type="ECO:0000313" key="3">
    <source>
        <dbReference type="Proteomes" id="UP001157418"/>
    </source>
</evidence>
<dbReference type="AlphaFoldDB" id="A0AAU9PYD4"/>
<comment type="caution">
    <text evidence="2">The sequence shown here is derived from an EMBL/GenBank/DDBJ whole genome shotgun (WGS) entry which is preliminary data.</text>
</comment>
<gene>
    <name evidence="2" type="ORF">LVIROSA_LOCUS39659</name>
</gene>